<dbReference type="KEGG" id="bfu:BCIN_01g04990"/>
<dbReference type="GeneID" id="36393815"/>
<reference evidence="1 2" key="1">
    <citation type="journal article" date="2011" name="PLoS Genet.">
        <title>Genomic analysis of the necrotrophic fungal pathogens Sclerotinia sclerotiorum and Botrytis cinerea.</title>
        <authorList>
            <person name="Amselem J."/>
            <person name="Cuomo C.A."/>
            <person name="van Kan J.A."/>
            <person name="Viaud M."/>
            <person name="Benito E.P."/>
            <person name="Couloux A."/>
            <person name="Coutinho P.M."/>
            <person name="de Vries R.P."/>
            <person name="Dyer P.S."/>
            <person name="Fillinger S."/>
            <person name="Fournier E."/>
            <person name="Gout L."/>
            <person name="Hahn M."/>
            <person name="Kohn L."/>
            <person name="Lapalu N."/>
            <person name="Plummer K.M."/>
            <person name="Pradier J.M."/>
            <person name="Quevillon E."/>
            <person name="Sharon A."/>
            <person name="Simon A."/>
            <person name="ten Have A."/>
            <person name="Tudzynski B."/>
            <person name="Tudzynski P."/>
            <person name="Wincker P."/>
            <person name="Andrew M."/>
            <person name="Anthouard V."/>
            <person name="Beever R.E."/>
            <person name="Beffa R."/>
            <person name="Benoit I."/>
            <person name="Bouzid O."/>
            <person name="Brault B."/>
            <person name="Chen Z."/>
            <person name="Choquer M."/>
            <person name="Collemare J."/>
            <person name="Cotton P."/>
            <person name="Danchin E.G."/>
            <person name="Da Silva C."/>
            <person name="Gautier A."/>
            <person name="Giraud C."/>
            <person name="Giraud T."/>
            <person name="Gonzalez C."/>
            <person name="Grossetete S."/>
            <person name="Guldener U."/>
            <person name="Henrissat B."/>
            <person name="Howlett B.J."/>
            <person name="Kodira C."/>
            <person name="Kretschmer M."/>
            <person name="Lappartient A."/>
            <person name="Leroch M."/>
            <person name="Levis C."/>
            <person name="Mauceli E."/>
            <person name="Neuveglise C."/>
            <person name="Oeser B."/>
            <person name="Pearson M."/>
            <person name="Poulain J."/>
            <person name="Poussereau N."/>
            <person name="Quesneville H."/>
            <person name="Rascle C."/>
            <person name="Schumacher J."/>
            <person name="Segurens B."/>
            <person name="Sexton A."/>
            <person name="Silva E."/>
            <person name="Sirven C."/>
            <person name="Soanes D.M."/>
            <person name="Talbot N.J."/>
            <person name="Templeton M."/>
            <person name="Yandava C."/>
            <person name="Yarden O."/>
            <person name="Zeng Q."/>
            <person name="Rollins J.A."/>
            <person name="Lebrun M.H."/>
            <person name="Dickman M."/>
        </authorList>
    </citation>
    <scope>NUCLEOTIDE SEQUENCE [LARGE SCALE GENOMIC DNA]</scope>
    <source>
        <strain evidence="1 2">B05.10</strain>
    </source>
</reference>
<dbReference type="RefSeq" id="XP_024546275.1">
    <property type="nucleotide sequence ID" value="XM_024690506.1"/>
</dbReference>
<reference evidence="1 2" key="3">
    <citation type="journal article" date="2017" name="Mol. Plant Pathol.">
        <title>A gapless genome sequence of the fungus Botrytis cinerea.</title>
        <authorList>
            <person name="Van Kan J.A."/>
            <person name="Stassen J.H."/>
            <person name="Mosbach A."/>
            <person name="Van Der Lee T.A."/>
            <person name="Faino L."/>
            <person name="Farmer A.D."/>
            <person name="Papasotiriou D.G."/>
            <person name="Zhou S."/>
            <person name="Seidl M.F."/>
            <person name="Cottam E."/>
            <person name="Edel D."/>
            <person name="Hahn M."/>
            <person name="Schwartz D.C."/>
            <person name="Dietrich R.A."/>
            <person name="Widdison S."/>
            <person name="Scalliet G."/>
        </authorList>
    </citation>
    <scope>NUCLEOTIDE SEQUENCE [LARGE SCALE GENOMIC DNA]</scope>
    <source>
        <strain evidence="1 2">B05.10</strain>
    </source>
</reference>
<dbReference type="VEuPathDB" id="FungiDB:Bcin01g04990"/>
<protein>
    <submittedName>
        <fullName evidence="1">Uncharacterized protein</fullName>
    </submittedName>
</protein>
<dbReference type="EMBL" id="CP009805">
    <property type="protein sequence ID" value="ATZ45777.1"/>
    <property type="molecule type" value="Genomic_DNA"/>
</dbReference>
<sequence length="173" mass="20102">MIFPCTLSFKSQRFIITDRLPPHSSSMSNTPIRLLVEFKPKAPKRVPDGSQHKAIEVQHSDAPYQQWLNLRASLDFHLNSLTDASMSIIKVHILWNVLHSYVVEQDFQWSSIYVKTDEILETQASVFGTPEPELERNEERCRDIVIALGLMKERDCWDRLCVEYSVKAEEGRR</sequence>
<evidence type="ECO:0000313" key="1">
    <source>
        <dbReference type="EMBL" id="ATZ45777.1"/>
    </source>
</evidence>
<accession>A0A384J5M6</accession>
<organism evidence="1 2">
    <name type="scientific">Botryotinia fuckeliana (strain B05.10)</name>
    <name type="common">Noble rot fungus</name>
    <name type="synonym">Botrytis cinerea</name>
    <dbReference type="NCBI Taxonomy" id="332648"/>
    <lineage>
        <taxon>Eukaryota</taxon>
        <taxon>Fungi</taxon>
        <taxon>Dikarya</taxon>
        <taxon>Ascomycota</taxon>
        <taxon>Pezizomycotina</taxon>
        <taxon>Leotiomycetes</taxon>
        <taxon>Helotiales</taxon>
        <taxon>Sclerotiniaceae</taxon>
        <taxon>Botrytis</taxon>
    </lineage>
</organism>
<gene>
    <name evidence="1" type="ORF">BCIN_01g04990</name>
</gene>
<proteinExistence type="predicted"/>
<dbReference type="OrthoDB" id="3495151at2759"/>
<name>A0A384J5M6_BOTFB</name>
<dbReference type="AlphaFoldDB" id="A0A384J5M6"/>
<keyword evidence="2" id="KW-1185">Reference proteome</keyword>
<evidence type="ECO:0000313" key="2">
    <source>
        <dbReference type="Proteomes" id="UP000001798"/>
    </source>
</evidence>
<dbReference type="Proteomes" id="UP000001798">
    <property type="component" value="Chromosome 1"/>
</dbReference>
<reference evidence="1 2" key="2">
    <citation type="journal article" date="2012" name="Eukaryot. Cell">
        <title>Genome update of Botrytis cinerea strains B05.10 and T4.</title>
        <authorList>
            <person name="Staats M."/>
            <person name="van Kan J.A."/>
        </authorList>
    </citation>
    <scope>NUCLEOTIDE SEQUENCE [LARGE SCALE GENOMIC DNA]</scope>
    <source>
        <strain evidence="1 2">B05.10</strain>
    </source>
</reference>